<protein>
    <recommendedName>
        <fullName evidence="6">Rieske domain-containing protein</fullName>
    </recommendedName>
</protein>
<evidence type="ECO:0000256" key="5">
    <source>
        <dbReference type="SAM" id="Coils"/>
    </source>
</evidence>
<evidence type="ECO:0000256" key="1">
    <source>
        <dbReference type="ARBA" id="ARBA00022714"/>
    </source>
</evidence>
<evidence type="ECO:0000313" key="7">
    <source>
        <dbReference type="EMBL" id="SFV76142.1"/>
    </source>
</evidence>
<accession>A0A1W1D6U0</accession>
<keyword evidence="4" id="KW-0411">Iron-sulfur</keyword>
<dbReference type="GO" id="GO:0051537">
    <property type="term" value="F:2 iron, 2 sulfur cluster binding"/>
    <property type="evidence" value="ECO:0007669"/>
    <property type="project" value="UniProtKB-KW"/>
</dbReference>
<proteinExistence type="predicted"/>
<keyword evidence="5" id="KW-0175">Coiled coil</keyword>
<sequence length="243" mass="27077">MAANNEQERIGYMTSSGWEKLLQQVNAQIEDLEQISDSEVKDKVFTLLAGIDAIHRESLGRLVSLFKEGVLEQVINDPPIHTLMELYDLLPALEEHQEQQYDKNGFPVIPLDVITGSKGAAPVKSVIPHWVPVPDAQSTLEPNSIRSVNIDGHHIILCRVHITDDEYFAVSASCAQDGSSLETATLNKYTLTCHNHQGCHYDIRQGTRIAARGDSIDCYPVEADEKRIMIGIDMDFVPNLPVF</sequence>
<evidence type="ECO:0000256" key="2">
    <source>
        <dbReference type="ARBA" id="ARBA00022723"/>
    </source>
</evidence>
<feature type="coiled-coil region" evidence="5">
    <location>
        <begin position="15"/>
        <end position="42"/>
    </location>
</feature>
<gene>
    <name evidence="7" type="ORF">MNB_SUP05-10-109</name>
</gene>
<dbReference type="InterPro" id="IPR036922">
    <property type="entry name" value="Rieske_2Fe-2S_sf"/>
</dbReference>
<feature type="domain" description="Rieske" evidence="6">
    <location>
        <begin position="132"/>
        <end position="230"/>
    </location>
</feature>
<keyword evidence="2" id="KW-0479">Metal-binding</keyword>
<evidence type="ECO:0000259" key="6">
    <source>
        <dbReference type="PROSITE" id="PS51296"/>
    </source>
</evidence>
<dbReference type="GO" id="GO:0046872">
    <property type="term" value="F:metal ion binding"/>
    <property type="evidence" value="ECO:0007669"/>
    <property type="project" value="UniProtKB-KW"/>
</dbReference>
<name>A0A1W1D6U0_9ZZZZ</name>
<reference evidence="7" key="1">
    <citation type="submission" date="2016-10" db="EMBL/GenBank/DDBJ databases">
        <authorList>
            <person name="de Groot N.N."/>
        </authorList>
    </citation>
    <scope>NUCLEOTIDE SEQUENCE</scope>
</reference>
<organism evidence="7">
    <name type="scientific">hydrothermal vent metagenome</name>
    <dbReference type="NCBI Taxonomy" id="652676"/>
    <lineage>
        <taxon>unclassified sequences</taxon>
        <taxon>metagenomes</taxon>
        <taxon>ecological metagenomes</taxon>
    </lineage>
</organism>
<keyword evidence="3" id="KW-0408">Iron</keyword>
<dbReference type="PROSITE" id="PS51296">
    <property type="entry name" value="RIESKE"/>
    <property type="match status" value="1"/>
</dbReference>
<dbReference type="Gene3D" id="2.102.10.10">
    <property type="entry name" value="Rieske [2Fe-2S] iron-sulphur domain"/>
    <property type="match status" value="1"/>
</dbReference>
<dbReference type="AlphaFoldDB" id="A0A1W1D6U0"/>
<keyword evidence="1" id="KW-0001">2Fe-2S</keyword>
<dbReference type="Pfam" id="PF00355">
    <property type="entry name" value="Rieske"/>
    <property type="match status" value="1"/>
</dbReference>
<dbReference type="SUPFAM" id="SSF50022">
    <property type="entry name" value="ISP domain"/>
    <property type="match status" value="1"/>
</dbReference>
<evidence type="ECO:0000256" key="3">
    <source>
        <dbReference type="ARBA" id="ARBA00023004"/>
    </source>
</evidence>
<evidence type="ECO:0000256" key="4">
    <source>
        <dbReference type="ARBA" id="ARBA00023014"/>
    </source>
</evidence>
<dbReference type="EMBL" id="FPHQ01000055">
    <property type="protein sequence ID" value="SFV76142.1"/>
    <property type="molecule type" value="Genomic_DNA"/>
</dbReference>
<dbReference type="InterPro" id="IPR017941">
    <property type="entry name" value="Rieske_2Fe-2S"/>
</dbReference>